<name>A0A919AMM0_9ACTN</name>
<reference evidence="1" key="2">
    <citation type="submission" date="2020-09" db="EMBL/GenBank/DDBJ databases">
        <authorList>
            <person name="Sun Q."/>
            <person name="Ohkuma M."/>
        </authorList>
    </citation>
    <scope>NUCLEOTIDE SEQUENCE</scope>
    <source>
        <strain evidence="1">JCM 3302</strain>
    </source>
</reference>
<keyword evidence="2" id="KW-1185">Reference proteome</keyword>
<dbReference type="Proteomes" id="UP000641386">
    <property type="component" value="Unassembled WGS sequence"/>
</dbReference>
<dbReference type="EMBL" id="BNBC01000070">
    <property type="protein sequence ID" value="GHF15133.1"/>
    <property type="molecule type" value="Genomic_DNA"/>
</dbReference>
<evidence type="ECO:0000313" key="2">
    <source>
        <dbReference type="Proteomes" id="UP000641386"/>
    </source>
</evidence>
<accession>A0A919AMM0</accession>
<organism evidence="1 2">
    <name type="scientific">Streptomyces spiralis</name>
    <dbReference type="NCBI Taxonomy" id="66376"/>
    <lineage>
        <taxon>Bacteria</taxon>
        <taxon>Bacillati</taxon>
        <taxon>Actinomycetota</taxon>
        <taxon>Actinomycetes</taxon>
        <taxon>Kitasatosporales</taxon>
        <taxon>Streptomycetaceae</taxon>
        <taxon>Streptomyces</taxon>
    </lineage>
</organism>
<evidence type="ECO:0000313" key="1">
    <source>
        <dbReference type="EMBL" id="GHF15133.1"/>
    </source>
</evidence>
<protein>
    <submittedName>
        <fullName evidence="1">Uncharacterized protein</fullName>
    </submittedName>
</protein>
<dbReference type="AlphaFoldDB" id="A0A919AMM0"/>
<sequence>MSPVLVGRAREQTREMTPSVRTATDTGLVPFITLREGEEAAPDNLIILSSPSGLRLYYADEDPRDRDLHGVLMARCSFTMDRHKMPTGRPQWKLMHPHRQMMTMQAMRCQICAEPARTPLGFVFLAGPGTIDPEQAPTLTNQPPVCAQHAVPAARLCPHLAGHPMVFIARSAPLYGVQGALYGYGESGVQVVAQPDEPLPYGHPNLPTFLASQIVRRLGSFRVTGIDDLERELKHAA</sequence>
<reference evidence="1" key="1">
    <citation type="journal article" date="2014" name="Int. J. Syst. Evol. Microbiol.">
        <title>Complete genome sequence of Corynebacterium casei LMG S-19264T (=DSM 44701T), isolated from a smear-ripened cheese.</title>
        <authorList>
            <consortium name="US DOE Joint Genome Institute (JGI-PGF)"/>
            <person name="Walter F."/>
            <person name="Albersmeier A."/>
            <person name="Kalinowski J."/>
            <person name="Ruckert C."/>
        </authorList>
    </citation>
    <scope>NUCLEOTIDE SEQUENCE</scope>
    <source>
        <strain evidence="1">JCM 3302</strain>
    </source>
</reference>
<proteinExistence type="predicted"/>
<gene>
    <name evidence="1" type="ORF">GCM10014715_83060</name>
</gene>
<comment type="caution">
    <text evidence="1">The sequence shown here is derived from an EMBL/GenBank/DDBJ whole genome shotgun (WGS) entry which is preliminary data.</text>
</comment>